<protein>
    <submittedName>
        <fullName evidence="2">Uncharacterized protein</fullName>
    </submittedName>
</protein>
<dbReference type="Proteomes" id="UP000218690">
    <property type="component" value="Unassembled WGS sequence"/>
</dbReference>
<proteinExistence type="predicted"/>
<keyword evidence="1" id="KW-0812">Transmembrane</keyword>
<evidence type="ECO:0000313" key="3">
    <source>
        <dbReference type="Proteomes" id="UP000218690"/>
    </source>
</evidence>
<sequence length="233" mass="25520">MNERFGARLCLGLFVASLLLLPIFPLFLPPFVGPVVGTACVTLAHIILGLFYYFRPTRDLRVGLCALLGAASWATWVWCYWEEYSAQMSLPNINIAGLIAPIATLLTILFLSSDSLKFGSTSRSGKRYFAVGVAFTVLVLVEVLWTFLFQEQLAEPAMSPDMASLVTVIILRAAPVILTVVTWAIALSTQDKKPRRLLIGAGALALLSFFIPFVTAFSAVFAFAAWANTRVKH</sequence>
<keyword evidence="1" id="KW-0472">Membrane</keyword>
<feature type="transmembrane region" description="Helical" evidence="1">
    <location>
        <begin position="61"/>
        <end position="81"/>
    </location>
</feature>
<reference evidence="2 3" key="1">
    <citation type="submission" date="2017-09" db="EMBL/GenBank/DDBJ databases">
        <title>Draft Genome Sequence of Corynebacterium accolens AH4003.</title>
        <authorList>
            <person name="Chen Y."/>
            <person name="Oosthuysen W.F."/>
            <person name="Kelley S."/>
            <person name="Horswill A."/>
        </authorList>
    </citation>
    <scope>NUCLEOTIDE SEQUENCE [LARGE SCALE GENOMIC DNA]</scope>
    <source>
        <strain evidence="2 3">AH4003</strain>
    </source>
</reference>
<name>A0A2A4AJR6_9CORY</name>
<feature type="transmembrane region" description="Helical" evidence="1">
    <location>
        <begin position="93"/>
        <end position="116"/>
    </location>
</feature>
<feature type="transmembrane region" description="Helical" evidence="1">
    <location>
        <begin position="162"/>
        <end position="185"/>
    </location>
</feature>
<evidence type="ECO:0000256" key="1">
    <source>
        <dbReference type="SAM" id="Phobius"/>
    </source>
</evidence>
<accession>A0A2A4AJR6</accession>
<evidence type="ECO:0000313" key="2">
    <source>
        <dbReference type="EMBL" id="PCC82634.1"/>
    </source>
</evidence>
<dbReference type="AlphaFoldDB" id="A0A2A4AJR6"/>
<feature type="transmembrane region" description="Helical" evidence="1">
    <location>
        <begin position="35"/>
        <end position="54"/>
    </location>
</feature>
<feature type="transmembrane region" description="Helical" evidence="1">
    <location>
        <begin position="128"/>
        <end position="150"/>
    </location>
</feature>
<dbReference type="EMBL" id="NWBP01000023">
    <property type="protein sequence ID" value="PCC82634.1"/>
    <property type="molecule type" value="Genomic_DNA"/>
</dbReference>
<feature type="transmembrane region" description="Helical" evidence="1">
    <location>
        <begin position="197"/>
        <end position="227"/>
    </location>
</feature>
<comment type="caution">
    <text evidence="2">The sequence shown here is derived from an EMBL/GenBank/DDBJ whole genome shotgun (WGS) entry which is preliminary data.</text>
</comment>
<keyword evidence="1" id="KW-1133">Transmembrane helix</keyword>
<gene>
    <name evidence="2" type="ORF">COM45_07380</name>
</gene>
<organism evidence="2 3">
    <name type="scientific">Corynebacterium accolens</name>
    <dbReference type="NCBI Taxonomy" id="38284"/>
    <lineage>
        <taxon>Bacteria</taxon>
        <taxon>Bacillati</taxon>
        <taxon>Actinomycetota</taxon>
        <taxon>Actinomycetes</taxon>
        <taxon>Mycobacteriales</taxon>
        <taxon>Corynebacteriaceae</taxon>
        <taxon>Corynebacterium</taxon>
    </lineage>
</organism>